<dbReference type="GO" id="GO:0016787">
    <property type="term" value="F:hydrolase activity"/>
    <property type="evidence" value="ECO:0007669"/>
    <property type="project" value="UniProtKB-KW"/>
</dbReference>
<gene>
    <name evidence="9" type="ORF">GHNINEIG_02176</name>
</gene>
<evidence type="ECO:0000256" key="2">
    <source>
        <dbReference type="ARBA" id="ARBA00022722"/>
    </source>
</evidence>
<accession>A0A4P7P1T9</accession>
<dbReference type="EMBL" id="CP032096">
    <property type="protein sequence ID" value="QBZ84101.1"/>
    <property type="molecule type" value="Genomic_DNA"/>
</dbReference>
<dbReference type="PANTHER" id="PTHR30636">
    <property type="entry name" value="UPF0701 PROTEIN YICC"/>
    <property type="match status" value="1"/>
</dbReference>
<comment type="similarity">
    <text evidence="5">Belongs to the YicC/YloC family.</text>
</comment>
<protein>
    <submittedName>
        <fullName evidence="9">YicC family protein</fullName>
    </submittedName>
</protein>
<feature type="domain" description="Endoribonuclease YicC-like N-terminal" evidence="7">
    <location>
        <begin position="1"/>
        <end position="153"/>
    </location>
</feature>
<evidence type="ECO:0000256" key="3">
    <source>
        <dbReference type="ARBA" id="ARBA00022759"/>
    </source>
</evidence>
<keyword evidence="10" id="KW-1185">Reference proteome</keyword>
<keyword evidence="6" id="KW-0175">Coiled coil</keyword>
<evidence type="ECO:0000313" key="10">
    <source>
        <dbReference type="Proteomes" id="UP000296201"/>
    </source>
</evidence>
<proteinExistence type="inferred from homology"/>
<feature type="domain" description="Endoribonuclease YicC-like C-terminal" evidence="8">
    <location>
        <begin position="174"/>
        <end position="287"/>
    </location>
</feature>
<evidence type="ECO:0000256" key="1">
    <source>
        <dbReference type="ARBA" id="ARBA00001968"/>
    </source>
</evidence>
<organism evidence="9 10">
    <name type="scientific">Hydrogenovibrio crunogenus</name>
    <dbReference type="NCBI Taxonomy" id="39765"/>
    <lineage>
        <taxon>Bacteria</taxon>
        <taxon>Pseudomonadati</taxon>
        <taxon>Pseudomonadota</taxon>
        <taxon>Gammaproteobacteria</taxon>
        <taxon>Thiotrichales</taxon>
        <taxon>Piscirickettsiaceae</taxon>
        <taxon>Hydrogenovibrio</taxon>
    </lineage>
</organism>
<dbReference type="RefSeq" id="WP_135796665.1">
    <property type="nucleotide sequence ID" value="NZ_CP032096.1"/>
</dbReference>
<dbReference type="GO" id="GO:0004521">
    <property type="term" value="F:RNA endonuclease activity"/>
    <property type="evidence" value="ECO:0007669"/>
    <property type="project" value="InterPro"/>
</dbReference>
<dbReference type="InterPro" id="IPR013551">
    <property type="entry name" value="YicC-like_C"/>
</dbReference>
<dbReference type="PANTHER" id="PTHR30636:SF3">
    <property type="entry name" value="UPF0701 PROTEIN YICC"/>
    <property type="match status" value="1"/>
</dbReference>
<keyword evidence="3" id="KW-0255">Endonuclease</keyword>
<evidence type="ECO:0000313" key="9">
    <source>
        <dbReference type="EMBL" id="QBZ84101.1"/>
    </source>
</evidence>
<comment type="cofactor">
    <cofactor evidence="1">
        <name>a divalent metal cation</name>
        <dbReference type="ChEBI" id="CHEBI:60240"/>
    </cofactor>
</comment>
<dbReference type="AlphaFoldDB" id="A0A4P7P1T9"/>
<dbReference type="Proteomes" id="UP000296201">
    <property type="component" value="Chromosome"/>
</dbReference>
<dbReference type="InterPro" id="IPR005229">
    <property type="entry name" value="YicC/YloC-like"/>
</dbReference>
<keyword evidence="4" id="KW-0378">Hydrolase</keyword>
<evidence type="ECO:0000256" key="4">
    <source>
        <dbReference type="ARBA" id="ARBA00022801"/>
    </source>
</evidence>
<evidence type="ECO:0000259" key="7">
    <source>
        <dbReference type="Pfam" id="PF03755"/>
    </source>
</evidence>
<name>A0A4P7P1T9_9GAMM</name>
<reference evidence="9 10" key="1">
    <citation type="submission" date="2018-08" db="EMBL/GenBank/DDBJ databases">
        <title>Horizontal acquisition of hydrogen conversion ability and other habitat adaptations in Hydrogenovibrio crunogenus strains.</title>
        <authorList>
            <person name="Gonnella G."/>
            <person name="Adam N."/>
            <person name="Perner M."/>
        </authorList>
    </citation>
    <scope>NUCLEOTIDE SEQUENCE [LARGE SCALE GENOMIC DNA]</scope>
    <source>
        <strain evidence="9 10">SP-41</strain>
    </source>
</reference>
<dbReference type="Pfam" id="PF03755">
    <property type="entry name" value="YicC-like_N"/>
    <property type="match status" value="1"/>
</dbReference>
<evidence type="ECO:0000256" key="6">
    <source>
        <dbReference type="SAM" id="Coils"/>
    </source>
</evidence>
<dbReference type="NCBIfam" id="TIGR00255">
    <property type="entry name" value="YicC/YloC family endoribonuclease"/>
    <property type="match status" value="1"/>
</dbReference>
<dbReference type="Pfam" id="PF08340">
    <property type="entry name" value="YicC-like_C"/>
    <property type="match status" value="1"/>
</dbReference>
<evidence type="ECO:0000259" key="8">
    <source>
        <dbReference type="Pfam" id="PF08340"/>
    </source>
</evidence>
<dbReference type="OrthoDB" id="9771229at2"/>
<sequence>MKSMTAFALSKHAFDWGSLTWELRAVNQRFLEVHLRLPDSIKPLEMTIREQLKKNISRGKVEATLRLSVTQSETEFSVNEPLLKDLTQAIQTVQMALPEATQVNPVDLLKWPGLLQNLNAENNDAFNDDILRTLQACLDEFNQTRSREGTSLQKIIIEKTQAMRELVNRAQGLLPEIQAHFAEQLKQRIMELADSLDEARYHQEVAIQAQKMDVAEELDRLNTHLDEVERLVKTTGVMGRRLDFLMQELNREANTLGSKSIDSRTAQISVELKVLIEQIREQIQNIE</sequence>
<keyword evidence="2" id="KW-0540">Nuclease</keyword>
<feature type="coiled-coil region" evidence="6">
    <location>
        <begin position="182"/>
        <end position="231"/>
    </location>
</feature>
<evidence type="ECO:0000256" key="5">
    <source>
        <dbReference type="ARBA" id="ARBA00035648"/>
    </source>
</evidence>
<dbReference type="InterPro" id="IPR013527">
    <property type="entry name" value="YicC-like_N"/>
</dbReference>